<evidence type="ECO:0000313" key="3">
    <source>
        <dbReference type="Proteomes" id="UP001595839"/>
    </source>
</evidence>
<dbReference type="RefSeq" id="WP_381179439.1">
    <property type="nucleotide sequence ID" value="NZ_JBHSFK010000022.1"/>
</dbReference>
<gene>
    <name evidence="2" type="ORF">ACFPIH_30745</name>
</gene>
<keyword evidence="1" id="KW-0732">Signal</keyword>
<proteinExistence type="predicted"/>
<keyword evidence="3" id="KW-1185">Reference proteome</keyword>
<evidence type="ECO:0008006" key="4">
    <source>
        <dbReference type="Google" id="ProtNLM"/>
    </source>
</evidence>
<feature type="chain" id="PRO_5046320660" description="DUF11 domain-containing protein" evidence="1">
    <location>
        <begin position="25"/>
        <end position="155"/>
    </location>
</feature>
<name>A0ABV9AYU3_9ACTN</name>
<sequence>MRAMRGSVLWGAVLAVGVASPAVAEPVEADLSYHGYAVMEGGRVDVRLTPRNHGPADVADATVRLRWSVPLEARTAQRLPAGCARTGERSVVCRTGPLAADGPGERISLGVWLRGRPAEVTLEMDTVWADGSVDRNRDNDRQQVLVLDTGDAYSF</sequence>
<dbReference type="EMBL" id="JBHSFK010000022">
    <property type="protein sequence ID" value="MFC4503838.1"/>
    <property type="molecule type" value="Genomic_DNA"/>
</dbReference>
<dbReference type="Proteomes" id="UP001595839">
    <property type="component" value="Unassembled WGS sequence"/>
</dbReference>
<evidence type="ECO:0000313" key="2">
    <source>
        <dbReference type="EMBL" id="MFC4503838.1"/>
    </source>
</evidence>
<evidence type="ECO:0000256" key="1">
    <source>
        <dbReference type="SAM" id="SignalP"/>
    </source>
</evidence>
<feature type="signal peptide" evidence="1">
    <location>
        <begin position="1"/>
        <end position="24"/>
    </location>
</feature>
<comment type="caution">
    <text evidence="2">The sequence shown here is derived from an EMBL/GenBank/DDBJ whole genome shotgun (WGS) entry which is preliminary data.</text>
</comment>
<protein>
    <recommendedName>
        <fullName evidence="4">DUF11 domain-containing protein</fullName>
    </recommendedName>
</protein>
<accession>A0ABV9AYU3</accession>
<reference evidence="3" key="1">
    <citation type="journal article" date="2019" name="Int. J. Syst. Evol. Microbiol.">
        <title>The Global Catalogue of Microorganisms (GCM) 10K type strain sequencing project: providing services to taxonomists for standard genome sequencing and annotation.</title>
        <authorList>
            <consortium name="The Broad Institute Genomics Platform"/>
            <consortium name="The Broad Institute Genome Sequencing Center for Infectious Disease"/>
            <person name="Wu L."/>
            <person name="Ma J."/>
        </authorList>
    </citation>
    <scope>NUCLEOTIDE SEQUENCE [LARGE SCALE GENOMIC DNA]</scope>
    <source>
        <strain evidence="3">CGMCC 4.7177</strain>
    </source>
</reference>
<organism evidence="2 3">
    <name type="scientific">Streptomyces vulcanius</name>
    <dbReference type="NCBI Taxonomy" id="1441876"/>
    <lineage>
        <taxon>Bacteria</taxon>
        <taxon>Bacillati</taxon>
        <taxon>Actinomycetota</taxon>
        <taxon>Actinomycetes</taxon>
        <taxon>Kitasatosporales</taxon>
        <taxon>Streptomycetaceae</taxon>
        <taxon>Streptomyces</taxon>
    </lineage>
</organism>